<evidence type="ECO:0000256" key="3">
    <source>
        <dbReference type="ARBA" id="ARBA00023172"/>
    </source>
</evidence>
<dbReference type="Gene3D" id="1.10.443.10">
    <property type="entry name" value="Intergrase catalytic core"/>
    <property type="match status" value="1"/>
</dbReference>
<dbReference type="InterPro" id="IPR010998">
    <property type="entry name" value="Integrase_recombinase_N"/>
</dbReference>
<dbReference type="InterPro" id="IPR050090">
    <property type="entry name" value="Tyrosine_recombinase_XerCD"/>
</dbReference>
<dbReference type="PROSITE" id="PS51898">
    <property type="entry name" value="TYR_RECOMBINASE"/>
    <property type="match status" value="1"/>
</dbReference>
<comment type="similarity">
    <text evidence="1">Belongs to the 'phage' integrase family.</text>
</comment>
<feature type="domain" description="Core-binding (CB)" evidence="6">
    <location>
        <begin position="60"/>
        <end position="142"/>
    </location>
</feature>
<dbReference type="GO" id="GO:0003677">
    <property type="term" value="F:DNA binding"/>
    <property type="evidence" value="ECO:0007669"/>
    <property type="project" value="UniProtKB-UniRule"/>
</dbReference>
<dbReference type="SUPFAM" id="SSF56349">
    <property type="entry name" value="DNA breaking-rejoining enzymes"/>
    <property type="match status" value="1"/>
</dbReference>
<dbReference type="Pfam" id="PF00589">
    <property type="entry name" value="Phage_integrase"/>
    <property type="match status" value="1"/>
</dbReference>
<dbReference type="PANTHER" id="PTHR30349">
    <property type="entry name" value="PHAGE INTEGRASE-RELATED"/>
    <property type="match status" value="1"/>
</dbReference>
<dbReference type="GO" id="GO:0015074">
    <property type="term" value="P:DNA integration"/>
    <property type="evidence" value="ECO:0007669"/>
    <property type="project" value="InterPro"/>
</dbReference>
<dbReference type="InterPro" id="IPR013762">
    <property type="entry name" value="Integrase-like_cat_sf"/>
</dbReference>
<evidence type="ECO:0000256" key="4">
    <source>
        <dbReference type="PROSITE-ProRule" id="PRU01248"/>
    </source>
</evidence>
<dbReference type="CDD" id="cd01189">
    <property type="entry name" value="INT_ICEBs1_C_like"/>
    <property type="match status" value="1"/>
</dbReference>
<dbReference type="RefSeq" id="WP_081200210.1">
    <property type="nucleotide sequence ID" value="NZ_CP015903.2"/>
</dbReference>
<feature type="domain" description="Tyr recombinase" evidence="5">
    <location>
        <begin position="166"/>
        <end position="370"/>
    </location>
</feature>
<dbReference type="GO" id="GO:0006310">
    <property type="term" value="P:DNA recombination"/>
    <property type="evidence" value="ECO:0007669"/>
    <property type="project" value="UniProtKB-KW"/>
</dbReference>
<evidence type="ECO:0000256" key="2">
    <source>
        <dbReference type="ARBA" id="ARBA00023125"/>
    </source>
</evidence>
<evidence type="ECO:0000256" key="1">
    <source>
        <dbReference type="ARBA" id="ARBA00008857"/>
    </source>
</evidence>
<evidence type="ECO:0000259" key="5">
    <source>
        <dbReference type="PROSITE" id="PS51898"/>
    </source>
</evidence>
<dbReference type="PANTHER" id="PTHR30349:SF64">
    <property type="entry name" value="PROPHAGE INTEGRASE INTD-RELATED"/>
    <property type="match status" value="1"/>
</dbReference>
<dbReference type="InterPro" id="IPR002104">
    <property type="entry name" value="Integrase_catalytic"/>
</dbReference>
<proteinExistence type="inferred from homology"/>
<dbReference type="InterPro" id="IPR044068">
    <property type="entry name" value="CB"/>
</dbReference>
<keyword evidence="3" id="KW-0233">DNA recombination</keyword>
<name>A0AAC9R731_LACLL</name>
<evidence type="ECO:0000259" key="6">
    <source>
        <dbReference type="PROSITE" id="PS51900"/>
    </source>
</evidence>
<dbReference type="InterPro" id="IPR011010">
    <property type="entry name" value="DNA_brk_join_enz"/>
</dbReference>
<organism evidence="7 8">
    <name type="scientific">Lactococcus lactis subsp. lactis</name>
    <name type="common">Streptococcus lactis</name>
    <dbReference type="NCBI Taxonomy" id="1360"/>
    <lineage>
        <taxon>Bacteria</taxon>
        <taxon>Bacillati</taxon>
        <taxon>Bacillota</taxon>
        <taxon>Bacilli</taxon>
        <taxon>Lactobacillales</taxon>
        <taxon>Streptococcaceae</taxon>
        <taxon>Lactococcus</taxon>
    </lineage>
</organism>
<keyword evidence="2 4" id="KW-0238">DNA-binding</keyword>
<protein>
    <submittedName>
        <fullName evidence="7">Integrase</fullName>
    </submittedName>
</protein>
<gene>
    <name evidence="7" type="ORF">LLUC11_2238</name>
</gene>
<accession>A0AAC9R731</accession>
<evidence type="ECO:0000313" key="8">
    <source>
        <dbReference type="Proteomes" id="UP000192067"/>
    </source>
</evidence>
<dbReference type="EMBL" id="CP015904">
    <property type="protein sequence ID" value="ARE14559.1"/>
    <property type="molecule type" value="Genomic_DNA"/>
</dbReference>
<dbReference type="Proteomes" id="UP000192067">
    <property type="component" value="Chromosome"/>
</dbReference>
<dbReference type="AlphaFoldDB" id="A0AAC9R731"/>
<dbReference type="PROSITE" id="PS51900">
    <property type="entry name" value="CB"/>
    <property type="match status" value="1"/>
</dbReference>
<sequence length="375" mass="43593">MASIRYRSRGKHKLWQFEIRDENGKTLVSQSGFSTKKEAQITGTPLLQEILQGGTLNKDMTLPQLYQKWFDLKIKHSKLSPETIDHYLYYKKLLEKHFSKQSISTIKTSDYQLALNEIGKNIGRDMLGRLNSVVKKIILFAQLDKLMIDNFAQGAELFSKKESKSIESKFIHSEEDYEKLVSIVKSQFDYNKSVVPYVIYFLLKTGMRYAELVALTWKEIKFSEGVIYTYRRYNTKKHLFVPPKNKTSIRFIPINDECINILKQLQSEQEHFNQYLGINNTHNLIFQHYGLSDSVPHSATTNKAVKKILSELNIPIITNYGCRHTYGSILLHRGVPIDIVAKIMGHKDRRELIETYGHLLDEAISQEFHEVKKIL</sequence>
<reference evidence="7 8" key="1">
    <citation type="journal article" date="2017" name="BMC Genomics">
        <title>Comparative and functional genomics of the Lactococcus lactis taxon; insights into evolution and niche adaptation.</title>
        <authorList>
            <person name="Kelleher P."/>
            <person name="Bottacini F."/>
            <person name="Mahony J."/>
            <person name="Kilcawley K.N."/>
            <person name="van Sinderen D."/>
        </authorList>
    </citation>
    <scope>NUCLEOTIDE SEQUENCE [LARGE SCALE GENOMIC DNA]</scope>
    <source>
        <strain evidence="7 8">UC11</strain>
    </source>
</reference>
<evidence type="ECO:0000313" key="7">
    <source>
        <dbReference type="EMBL" id="ARE14559.1"/>
    </source>
</evidence>
<dbReference type="Gene3D" id="1.10.150.130">
    <property type="match status" value="1"/>
</dbReference>